<accession>A0A2D2PZM6</accession>
<evidence type="ECO:0000313" key="1">
    <source>
        <dbReference type="EMBL" id="ATS17708.1"/>
    </source>
</evidence>
<sequence>MTVAKNDTKTVPDSNRQRCLQRSKNECRTPFANAPFGVGSGIEWDDAPFTTRKLGTFWGNGISHY</sequence>
<organism evidence="1 2">
    <name type="scientific">Parathermosynechococcus lividus PCC 6715</name>
    <dbReference type="NCBI Taxonomy" id="1917166"/>
    <lineage>
        <taxon>Bacteria</taxon>
        <taxon>Bacillati</taxon>
        <taxon>Cyanobacteriota</taxon>
        <taxon>Cyanophyceae</taxon>
        <taxon>Acaryochloridales</taxon>
        <taxon>Thermosynechococcaceae</taxon>
        <taxon>Parathermosynechococcus</taxon>
    </lineage>
</organism>
<dbReference type="AlphaFoldDB" id="A0A2D2PZM6"/>
<reference evidence="1 2" key="1">
    <citation type="submission" date="2016-11" db="EMBL/GenBank/DDBJ databases">
        <title>Complete genome sequence of thermophilic cyanobacteria strain Synechococcus sp. PCC6715.</title>
        <authorList>
            <person name="Tang J."/>
            <person name="Daroch M."/>
            <person name="Liang Y."/>
            <person name="Jiang D."/>
            <person name="Shah M."/>
        </authorList>
    </citation>
    <scope>NUCLEOTIDE SEQUENCE [LARGE SCALE GENOMIC DNA]</scope>
    <source>
        <strain evidence="1 2">PCC 6715</strain>
    </source>
</reference>
<proteinExistence type="predicted"/>
<evidence type="ECO:0000313" key="2">
    <source>
        <dbReference type="Proteomes" id="UP000231057"/>
    </source>
</evidence>
<name>A0A2D2PZM6_PARLV</name>
<keyword evidence="2" id="KW-1185">Reference proteome</keyword>
<protein>
    <submittedName>
        <fullName evidence="1">Uncharacterized protein</fullName>
    </submittedName>
</protein>
<reference evidence="2" key="2">
    <citation type="journal article" date="2022" name="Front. Microbiol.">
        <title>Comparative Genomic Analysis Revealed Distinct Molecular Components and Organization of CO2-Concentrating Mechanism in Thermophilic Cyanobacteria.</title>
        <authorList>
            <person name="Tang J."/>
            <person name="Zhou H."/>
            <person name="Yao D."/>
            <person name="Riaz S."/>
            <person name="You D."/>
            <person name="Klepacz-Smolka A."/>
            <person name="Daroch M."/>
        </authorList>
    </citation>
    <scope>NUCLEOTIDE SEQUENCE [LARGE SCALE GENOMIC DNA]</scope>
    <source>
        <strain evidence="2">PCC 6715</strain>
    </source>
</reference>
<dbReference type="KEGG" id="slw:BRW62_01935"/>
<dbReference type="EMBL" id="CP018092">
    <property type="protein sequence ID" value="ATS17708.1"/>
    <property type="molecule type" value="Genomic_DNA"/>
</dbReference>
<dbReference type="Proteomes" id="UP000231057">
    <property type="component" value="Chromosome"/>
</dbReference>
<gene>
    <name evidence="1" type="ORF">BRW62_01935</name>
</gene>